<feature type="region of interest" description="Disordered" evidence="1">
    <location>
        <begin position="646"/>
        <end position="717"/>
    </location>
</feature>
<protein>
    <submittedName>
        <fullName evidence="4">MucBP domain protein</fullName>
    </submittedName>
</protein>
<dbReference type="EMBL" id="GG698802">
    <property type="protein sequence ID" value="EEU30993.1"/>
    <property type="molecule type" value="Genomic_DNA"/>
</dbReference>
<keyword evidence="2" id="KW-1133">Transmembrane helix</keyword>
<proteinExistence type="predicted"/>
<gene>
    <name evidence="4" type="ORF">HMPREF0501_00398</name>
</gene>
<evidence type="ECO:0000256" key="2">
    <source>
        <dbReference type="SAM" id="Phobius"/>
    </source>
</evidence>
<dbReference type="InterPro" id="IPR041495">
    <property type="entry name" value="Mub_B2"/>
</dbReference>
<dbReference type="eggNOG" id="COG4932">
    <property type="taxonomic scope" value="Bacteria"/>
</dbReference>
<dbReference type="Gene3D" id="2.60.40.4300">
    <property type="match status" value="1"/>
</dbReference>
<feature type="compositionally biased region" description="Polar residues" evidence="1">
    <location>
        <begin position="670"/>
        <end position="707"/>
    </location>
</feature>
<dbReference type="Proteomes" id="UP000003987">
    <property type="component" value="Unassembled WGS sequence"/>
</dbReference>
<feature type="domain" description="Mub B2-like" evidence="3">
    <location>
        <begin position="547"/>
        <end position="645"/>
    </location>
</feature>
<keyword evidence="5" id="KW-1185">Reference proteome</keyword>
<name>C7XUN2_9LACO</name>
<dbReference type="Pfam" id="PF17966">
    <property type="entry name" value="Muc_B2"/>
    <property type="match status" value="1"/>
</dbReference>
<dbReference type="OrthoDB" id="2315779at2"/>
<keyword evidence="2" id="KW-0812">Transmembrane</keyword>
<dbReference type="HOGENOM" id="CLU_413766_0_0_9"/>
<dbReference type="RefSeq" id="WP_006916173.1">
    <property type="nucleotide sequence ID" value="NZ_GG698802.1"/>
</dbReference>
<evidence type="ECO:0000313" key="4">
    <source>
        <dbReference type="EMBL" id="EEU30993.1"/>
    </source>
</evidence>
<evidence type="ECO:0000313" key="5">
    <source>
        <dbReference type="Proteomes" id="UP000003987"/>
    </source>
</evidence>
<keyword evidence="2" id="KW-0472">Membrane</keyword>
<dbReference type="AlphaFoldDB" id="C7XUN2"/>
<organism evidence="4 5">
    <name type="scientific">Limosilactobacillus coleohominis 101-4-CHN</name>
    <dbReference type="NCBI Taxonomy" id="575594"/>
    <lineage>
        <taxon>Bacteria</taxon>
        <taxon>Bacillati</taxon>
        <taxon>Bacillota</taxon>
        <taxon>Bacilli</taxon>
        <taxon>Lactobacillales</taxon>
        <taxon>Lactobacillaceae</taxon>
        <taxon>Limosilactobacillus</taxon>
    </lineage>
</organism>
<accession>C7XUN2</accession>
<evidence type="ECO:0000256" key="1">
    <source>
        <dbReference type="SAM" id="MobiDB-lite"/>
    </source>
</evidence>
<feature type="transmembrane region" description="Helical" evidence="2">
    <location>
        <begin position="719"/>
        <end position="738"/>
    </location>
</feature>
<reference evidence="4 5" key="1">
    <citation type="submission" date="2009-06" db="EMBL/GenBank/DDBJ databases">
        <title>The Genome Sequence of Lactobacillus coleohominis strain 101-4-CHN.</title>
        <authorList>
            <consortium name="The Broad Institute Genome Sequencing Platform"/>
            <person name="Ward D."/>
            <person name="Young S.K."/>
            <person name="Zeng Q."/>
            <person name="Koehrsen M."/>
            <person name="Alvarado L."/>
            <person name="Berlin A."/>
            <person name="Borenstein D."/>
            <person name="Chen Z."/>
            <person name="Engels R."/>
            <person name="Freedman E."/>
            <person name="Gellesch M."/>
            <person name="Goldberg J."/>
            <person name="Griggs A."/>
            <person name="Gujja S."/>
            <person name="Heiman D."/>
            <person name="Hepburn T."/>
            <person name="Howarth C."/>
            <person name="Jen D."/>
            <person name="Larson L."/>
            <person name="Lewis B."/>
            <person name="Mehta T."/>
            <person name="Park D."/>
            <person name="Pearson M."/>
            <person name="Roberts A."/>
            <person name="Saif S."/>
            <person name="Shea T."/>
            <person name="Shenoy N."/>
            <person name="Sisk P."/>
            <person name="Stolte C."/>
            <person name="Sykes S."/>
            <person name="Walk T."/>
            <person name="White J."/>
            <person name="Yandava C."/>
            <person name="Liu Y."/>
            <person name="Xu Q."/>
            <person name="Lander E."/>
            <person name="Nusbaum C."/>
            <person name="Galagan J."/>
            <person name="Birren B."/>
        </authorList>
    </citation>
    <scope>NUCLEOTIDE SEQUENCE [LARGE SCALE GENOMIC DNA]</scope>
    <source>
        <strain evidence="4 5">101-4-CHN</strain>
    </source>
</reference>
<dbReference type="STRING" id="575594.HMPREF0501_00398"/>
<evidence type="ECO:0000259" key="3">
    <source>
        <dbReference type="Pfam" id="PF17966"/>
    </source>
</evidence>
<sequence>MILHKVKGVSLDHSVGNDFNLTVTKPADTDKVEYFFADDNQVQQDLKRTIVGASETQSADPLVDNEKIAVGSETVITKPQVTVTSTQSGNTKTYHVHIDGDYLGFRHDSNGTRSYASTITLLSWKPKNAFDLLPPADAGISDYNSDDSNAIAKKYPNYHHVAGVLVDDGLIKELENHPWQVQVTDHQGKKIKLTNVGENGQAGYFFMKNPQTILHAPNNYGIAVGQRPTFNQGVAKQIIHYWFDQVGGKTAANDTVRTVTFVSSDNGATWYNGTSPENSHFQEGQFYDVDVPVIDGYTAYQAGDLKTPITKAGFQGYFTYGNSTNASDYTRQVTYDPSEKALVVNVIYQGQPQHLYYQVVLEDANGNYHSTLVPRTLLETGKSDAAISNATQQEWDNLLQKYQEYTDSGSHARYSIVDNNSSNTKLKKTDQLPVHFDHDSSVDQIVTIYLAPAPKSSSVTIHYIDVDQTLRKTPGKTNFMPTDGKEVHSKGPLTGESGTNYTVSSPWDYQANHYVLATKLDSRAQSGTYGDQDQDVYVYLKHQVTPLSESKTVTETVHYLYANGPLQGQKAAPDQVRQVFFTLQGSQDEVTKEKSWNGWQPLSKTIAAISSPVIDGYVADQEVIPAVNVNYDTLNFERTVKYTQQVIPTPHPDIPNPESDEPRTDPKVDNPQSVTPMPTPQTQQEVVQSVGKTTTDNQKTSREGQTTQKEKLPQTRQDGFGLMGLGLITMMSTLGLLVRDQNRRKIIKPVKKKYFTFF</sequence>
<feature type="region of interest" description="Disordered" evidence="1">
    <location>
        <begin position="474"/>
        <end position="499"/>
    </location>
</feature>